<name>A0A2I0I343_PUNGR</name>
<feature type="region of interest" description="Disordered" evidence="1">
    <location>
        <begin position="1"/>
        <end position="25"/>
    </location>
</feature>
<evidence type="ECO:0000313" key="3">
    <source>
        <dbReference type="Proteomes" id="UP000233551"/>
    </source>
</evidence>
<organism evidence="2 3">
    <name type="scientific">Punica granatum</name>
    <name type="common">Pomegranate</name>
    <dbReference type="NCBI Taxonomy" id="22663"/>
    <lineage>
        <taxon>Eukaryota</taxon>
        <taxon>Viridiplantae</taxon>
        <taxon>Streptophyta</taxon>
        <taxon>Embryophyta</taxon>
        <taxon>Tracheophyta</taxon>
        <taxon>Spermatophyta</taxon>
        <taxon>Magnoliopsida</taxon>
        <taxon>eudicotyledons</taxon>
        <taxon>Gunneridae</taxon>
        <taxon>Pentapetalae</taxon>
        <taxon>rosids</taxon>
        <taxon>malvids</taxon>
        <taxon>Myrtales</taxon>
        <taxon>Lythraceae</taxon>
        <taxon>Punica</taxon>
    </lineage>
</organism>
<keyword evidence="3" id="KW-1185">Reference proteome</keyword>
<protein>
    <submittedName>
        <fullName evidence="2">Uncharacterized protein</fullName>
    </submittedName>
</protein>
<dbReference type="EMBL" id="PGOL01004132">
    <property type="protein sequence ID" value="PKI38357.1"/>
    <property type="molecule type" value="Genomic_DNA"/>
</dbReference>
<proteinExistence type="predicted"/>
<evidence type="ECO:0000313" key="2">
    <source>
        <dbReference type="EMBL" id="PKI38357.1"/>
    </source>
</evidence>
<reference evidence="2 3" key="1">
    <citation type="submission" date="2017-11" db="EMBL/GenBank/DDBJ databases">
        <title>De-novo sequencing of pomegranate (Punica granatum L.) genome.</title>
        <authorList>
            <person name="Akparov Z."/>
            <person name="Amiraslanov A."/>
            <person name="Hajiyeva S."/>
            <person name="Abbasov M."/>
            <person name="Kaur K."/>
            <person name="Hamwieh A."/>
            <person name="Solovyev V."/>
            <person name="Salamov A."/>
            <person name="Braich B."/>
            <person name="Kosarev P."/>
            <person name="Mahmoud A."/>
            <person name="Hajiyev E."/>
            <person name="Babayeva S."/>
            <person name="Izzatullayeva V."/>
            <person name="Mammadov A."/>
            <person name="Mammadov A."/>
            <person name="Sharifova S."/>
            <person name="Ojaghi J."/>
            <person name="Eynullazada K."/>
            <person name="Bayramov B."/>
            <person name="Abdulazimova A."/>
            <person name="Shahmuradov I."/>
        </authorList>
    </citation>
    <scope>NUCLEOTIDE SEQUENCE [LARGE SCALE GENOMIC DNA]</scope>
    <source>
        <strain evidence="3">cv. AG2017</strain>
        <tissue evidence="2">Leaf</tissue>
    </source>
</reference>
<dbReference type="AlphaFoldDB" id="A0A2I0I343"/>
<evidence type="ECO:0000256" key="1">
    <source>
        <dbReference type="SAM" id="MobiDB-lite"/>
    </source>
</evidence>
<dbReference type="Proteomes" id="UP000233551">
    <property type="component" value="Unassembled WGS sequence"/>
</dbReference>
<gene>
    <name evidence="2" type="ORF">CRG98_041268</name>
</gene>
<sequence>MPPYSPFRDGVSRLAQLPPPPTLGNLPPGMDEVEQLLQATHDDVLLKLSFNSHVARSAFHSLDHAASKLTNLLSPLHPSRDQNLYFPRLKLTTS</sequence>
<accession>A0A2I0I343</accession>
<comment type="caution">
    <text evidence="2">The sequence shown here is derived from an EMBL/GenBank/DDBJ whole genome shotgun (WGS) entry which is preliminary data.</text>
</comment>